<dbReference type="PROSITE" id="PS51257">
    <property type="entry name" value="PROKAR_LIPOPROTEIN"/>
    <property type="match status" value="1"/>
</dbReference>
<dbReference type="Gene3D" id="3.30.565.10">
    <property type="entry name" value="Histidine kinase-like ATPase, C-terminal domain"/>
    <property type="match status" value="1"/>
</dbReference>
<dbReference type="SUPFAM" id="SSF55874">
    <property type="entry name" value="ATPase domain of HSP90 chaperone/DNA topoisomerase II/histidine kinase"/>
    <property type="match status" value="1"/>
</dbReference>
<dbReference type="Proteomes" id="UP000759273">
    <property type="component" value="Unassembled WGS sequence"/>
</dbReference>
<evidence type="ECO:0000313" key="18">
    <source>
        <dbReference type="Proteomes" id="UP000759273"/>
    </source>
</evidence>
<comment type="caution">
    <text evidence="17">The sequence shown here is derived from an EMBL/GenBank/DDBJ whole genome shotgun (WGS) entry which is preliminary data.</text>
</comment>
<organism evidence="17 18">
    <name type="scientific">Subdoligranulum variabile</name>
    <dbReference type="NCBI Taxonomy" id="214851"/>
    <lineage>
        <taxon>Bacteria</taxon>
        <taxon>Bacillati</taxon>
        <taxon>Bacillota</taxon>
        <taxon>Clostridia</taxon>
        <taxon>Eubacteriales</taxon>
        <taxon>Oscillospiraceae</taxon>
        <taxon>Subdoligranulum</taxon>
    </lineage>
</organism>
<evidence type="ECO:0000256" key="3">
    <source>
        <dbReference type="ARBA" id="ARBA00012438"/>
    </source>
</evidence>
<evidence type="ECO:0000256" key="4">
    <source>
        <dbReference type="ARBA" id="ARBA00022475"/>
    </source>
</evidence>
<dbReference type="CDD" id="cd00082">
    <property type="entry name" value="HisKA"/>
    <property type="match status" value="1"/>
</dbReference>
<gene>
    <name evidence="17" type="ORF">KHY36_05250</name>
</gene>
<dbReference type="PRINTS" id="PR00344">
    <property type="entry name" value="BCTRLSENSOR"/>
</dbReference>
<dbReference type="SMART" id="SM00387">
    <property type="entry name" value="HATPase_c"/>
    <property type="match status" value="1"/>
</dbReference>
<keyword evidence="11 14" id="KW-1133">Transmembrane helix</keyword>
<evidence type="ECO:0000256" key="8">
    <source>
        <dbReference type="ARBA" id="ARBA00022741"/>
    </source>
</evidence>
<dbReference type="InterPro" id="IPR036890">
    <property type="entry name" value="HATPase_C_sf"/>
</dbReference>
<evidence type="ECO:0000256" key="10">
    <source>
        <dbReference type="ARBA" id="ARBA00022840"/>
    </source>
</evidence>
<dbReference type="EC" id="2.7.13.3" evidence="3"/>
<dbReference type="PROSITE" id="PS50885">
    <property type="entry name" value="HAMP"/>
    <property type="match status" value="1"/>
</dbReference>
<dbReference type="SUPFAM" id="SSF158472">
    <property type="entry name" value="HAMP domain-like"/>
    <property type="match status" value="1"/>
</dbReference>
<protein>
    <recommendedName>
        <fullName evidence="3">histidine kinase</fullName>
        <ecNumber evidence="3">2.7.13.3</ecNumber>
    </recommendedName>
</protein>
<reference evidence="17" key="1">
    <citation type="submission" date="2021-02" db="EMBL/GenBank/DDBJ databases">
        <title>Infant gut strain persistence is associated with maternal origin, phylogeny, and functional potential including surface adhesion and iron acquisition.</title>
        <authorList>
            <person name="Lou Y.C."/>
        </authorList>
    </citation>
    <scope>NUCLEOTIDE SEQUENCE</scope>
    <source>
        <strain evidence="17">L3_101_000M1_dasL3_101_000M1_concoct_87</strain>
    </source>
</reference>
<proteinExistence type="predicted"/>
<feature type="domain" description="HAMP" evidence="16">
    <location>
        <begin position="172"/>
        <end position="224"/>
    </location>
</feature>
<comment type="catalytic activity">
    <reaction evidence="1">
        <text>ATP + protein L-histidine = ADP + protein N-phospho-L-histidine.</text>
        <dbReference type="EC" id="2.7.13.3"/>
    </reaction>
</comment>
<keyword evidence="12" id="KW-0902">Two-component regulatory system</keyword>
<dbReference type="InterPro" id="IPR036097">
    <property type="entry name" value="HisK_dim/P_sf"/>
</dbReference>
<dbReference type="CDD" id="cd00075">
    <property type="entry name" value="HATPase"/>
    <property type="match status" value="1"/>
</dbReference>
<dbReference type="PROSITE" id="PS50109">
    <property type="entry name" value="HIS_KIN"/>
    <property type="match status" value="1"/>
</dbReference>
<sequence>MRYYQKLVSLLVLVLAASFGVGGCVLLYSDFAVQRGRMATANAAAHAQTCTLLQTEILDLQRRGTTMDDAALTARVEARDTPAALWRGDTLICATLPGLENFSLENAATVTVRTEKSVYAVYASDLQGGLRLVTAYDLTGLYRDRDAALTRFLLLEAAVLAAAAAVTAVLAARLTRPLAVLTDAGQQIAAGDYARRTALHTGDEIETLSASFDKMADAVQEKIADLEADVQKREDFVGAFTHELKTPMTSIIGYADILAAMQTDPDEQREAAAAIAHEGRRLESLSHKLLALLGLAECPLTPAAVPLAALWPRLHAACPGVNLRTPAAPAPTVQGDADLLLDLLCNLVQNAAKASAPGAPVVVLCTADADTATLTVADRGCGIPPDQLARVTEPFYMVDKSRARRQGGSGLGLALCQRIAVAHDGTLKIESEPGKSTRVSVTLPLWKKEADA</sequence>
<evidence type="ECO:0000256" key="11">
    <source>
        <dbReference type="ARBA" id="ARBA00022989"/>
    </source>
</evidence>
<dbReference type="InterPro" id="IPR003661">
    <property type="entry name" value="HisK_dim/P_dom"/>
</dbReference>
<keyword evidence="8" id="KW-0547">Nucleotide-binding</keyword>
<dbReference type="SMART" id="SM00388">
    <property type="entry name" value="HisKA"/>
    <property type="match status" value="1"/>
</dbReference>
<dbReference type="SMART" id="SM00304">
    <property type="entry name" value="HAMP"/>
    <property type="match status" value="1"/>
</dbReference>
<evidence type="ECO:0000256" key="13">
    <source>
        <dbReference type="ARBA" id="ARBA00023136"/>
    </source>
</evidence>
<dbReference type="CDD" id="cd06225">
    <property type="entry name" value="HAMP"/>
    <property type="match status" value="1"/>
</dbReference>
<keyword evidence="7 14" id="KW-0812">Transmembrane</keyword>
<feature type="transmembrane region" description="Helical" evidence="14">
    <location>
        <begin position="6"/>
        <end position="28"/>
    </location>
</feature>
<dbReference type="PANTHER" id="PTHR45528:SF1">
    <property type="entry name" value="SENSOR HISTIDINE KINASE CPXA"/>
    <property type="match status" value="1"/>
</dbReference>
<dbReference type="Pfam" id="PF02518">
    <property type="entry name" value="HATPase_c"/>
    <property type="match status" value="1"/>
</dbReference>
<evidence type="ECO:0000256" key="9">
    <source>
        <dbReference type="ARBA" id="ARBA00022777"/>
    </source>
</evidence>
<evidence type="ECO:0000256" key="7">
    <source>
        <dbReference type="ARBA" id="ARBA00022692"/>
    </source>
</evidence>
<evidence type="ECO:0000259" key="16">
    <source>
        <dbReference type="PROSITE" id="PS50885"/>
    </source>
</evidence>
<evidence type="ECO:0000256" key="2">
    <source>
        <dbReference type="ARBA" id="ARBA00004651"/>
    </source>
</evidence>
<dbReference type="SUPFAM" id="SSF47384">
    <property type="entry name" value="Homodimeric domain of signal transducing histidine kinase"/>
    <property type="match status" value="1"/>
</dbReference>
<keyword evidence="9 17" id="KW-0418">Kinase</keyword>
<keyword evidence="4" id="KW-1003">Cell membrane</keyword>
<dbReference type="InterPro" id="IPR004358">
    <property type="entry name" value="Sig_transdc_His_kin-like_C"/>
</dbReference>
<dbReference type="InterPro" id="IPR003660">
    <property type="entry name" value="HAMP_dom"/>
</dbReference>
<dbReference type="Gene3D" id="6.10.340.10">
    <property type="match status" value="1"/>
</dbReference>
<dbReference type="Pfam" id="PF00512">
    <property type="entry name" value="HisKA"/>
    <property type="match status" value="1"/>
</dbReference>
<dbReference type="InterPro" id="IPR005467">
    <property type="entry name" value="His_kinase_dom"/>
</dbReference>
<dbReference type="Gene3D" id="1.10.287.130">
    <property type="match status" value="1"/>
</dbReference>
<keyword evidence="13 14" id="KW-0472">Membrane</keyword>
<dbReference type="PANTHER" id="PTHR45528">
    <property type="entry name" value="SENSOR HISTIDINE KINASE CPXA"/>
    <property type="match status" value="1"/>
</dbReference>
<evidence type="ECO:0000313" key="17">
    <source>
        <dbReference type="EMBL" id="MBS5331922.1"/>
    </source>
</evidence>
<dbReference type="GO" id="GO:0005524">
    <property type="term" value="F:ATP binding"/>
    <property type="evidence" value="ECO:0007669"/>
    <property type="project" value="UniProtKB-KW"/>
</dbReference>
<name>A0A943D8G9_9FIRM</name>
<evidence type="ECO:0000256" key="12">
    <source>
        <dbReference type="ARBA" id="ARBA00023012"/>
    </source>
</evidence>
<evidence type="ECO:0000256" key="6">
    <source>
        <dbReference type="ARBA" id="ARBA00022679"/>
    </source>
</evidence>
<dbReference type="AlphaFoldDB" id="A0A943D8G9"/>
<evidence type="ECO:0000256" key="5">
    <source>
        <dbReference type="ARBA" id="ARBA00022553"/>
    </source>
</evidence>
<dbReference type="Pfam" id="PF00672">
    <property type="entry name" value="HAMP"/>
    <property type="match status" value="1"/>
</dbReference>
<keyword evidence="6" id="KW-0808">Transferase</keyword>
<comment type="subcellular location">
    <subcellularLocation>
        <location evidence="2">Cell membrane</location>
        <topology evidence="2">Multi-pass membrane protein</topology>
    </subcellularLocation>
</comment>
<evidence type="ECO:0000256" key="1">
    <source>
        <dbReference type="ARBA" id="ARBA00000085"/>
    </source>
</evidence>
<keyword evidence="10" id="KW-0067">ATP-binding</keyword>
<feature type="domain" description="Histidine kinase" evidence="15">
    <location>
        <begin position="239"/>
        <end position="447"/>
    </location>
</feature>
<dbReference type="GO" id="GO:0000155">
    <property type="term" value="F:phosphorelay sensor kinase activity"/>
    <property type="evidence" value="ECO:0007669"/>
    <property type="project" value="InterPro"/>
</dbReference>
<evidence type="ECO:0000259" key="15">
    <source>
        <dbReference type="PROSITE" id="PS50109"/>
    </source>
</evidence>
<accession>A0A943D8G9</accession>
<keyword evidence="5" id="KW-0597">Phosphoprotein</keyword>
<dbReference type="InterPro" id="IPR003594">
    <property type="entry name" value="HATPase_dom"/>
</dbReference>
<dbReference type="GO" id="GO:0005886">
    <property type="term" value="C:plasma membrane"/>
    <property type="evidence" value="ECO:0007669"/>
    <property type="project" value="UniProtKB-SubCell"/>
</dbReference>
<evidence type="ECO:0000256" key="14">
    <source>
        <dbReference type="SAM" id="Phobius"/>
    </source>
</evidence>
<dbReference type="EMBL" id="JAGZGG010000008">
    <property type="protein sequence ID" value="MBS5331922.1"/>
    <property type="molecule type" value="Genomic_DNA"/>
</dbReference>
<dbReference type="InterPro" id="IPR050398">
    <property type="entry name" value="HssS/ArlS-like"/>
</dbReference>